<gene>
    <name evidence="3" type="ORF">ACJMK2_036659</name>
</gene>
<accession>A0ABD3WHW8</accession>
<dbReference type="Proteomes" id="UP001634394">
    <property type="component" value="Unassembled WGS sequence"/>
</dbReference>
<dbReference type="EMBL" id="JBJQND010000006">
    <property type="protein sequence ID" value="KAL3873560.1"/>
    <property type="molecule type" value="Genomic_DNA"/>
</dbReference>
<dbReference type="AlphaFoldDB" id="A0ABD3WHW8"/>
<organism evidence="3 4">
    <name type="scientific">Sinanodonta woodiana</name>
    <name type="common">Chinese pond mussel</name>
    <name type="synonym">Anodonta woodiana</name>
    <dbReference type="NCBI Taxonomy" id="1069815"/>
    <lineage>
        <taxon>Eukaryota</taxon>
        <taxon>Metazoa</taxon>
        <taxon>Spiralia</taxon>
        <taxon>Lophotrochozoa</taxon>
        <taxon>Mollusca</taxon>
        <taxon>Bivalvia</taxon>
        <taxon>Autobranchia</taxon>
        <taxon>Heteroconchia</taxon>
        <taxon>Palaeoheterodonta</taxon>
        <taxon>Unionida</taxon>
        <taxon>Unionoidea</taxon>
        <taxon>Unionidae</taxon>
        <taxon>Unioninae</taxon>
        <taxon>Sinanodonta</taxon>
    </lineage>
</organism>
<dbReference type="Pfam" id="PF10186">
    <property type="entry name" value="ATG14"/>
    <property type="match status" value="1"/>
</dbReference>
<evidence type="ECO:0000256" key="2">
    <source>
        <dbReference type="SAM" id="Coils"/>
    </source>
</evidence>
<proteinExistence type="predicted"/>
<keyword evidence="4" id="KW-1185">Reference proteome</keyword>
<keyword evidence="1 2" id="KW-0175">Coiled coil</keyword>
<name>A0ABD3WHW8_SINWO</name>
<dbReference type="PANTHER" id="PTHR13664">
    <property type="entry name" value="BECLIN 1-ASSOCIATED AUTOPHAGY-RELATED KEY REGULATOR"/>
    <property type="match status" value="1"/>
</dbReference>
<sequence>MADCCVDLAPQIFYREVMNESAPGLRVAVERCPLCGKTNSPFFCKTCVSQGNFLHSKHTYTESFAEKQKRWEILKKLRSSLLERFQKSVAPLHKYDEKQTIMTDYRKKIMTLQGVLITVRSNLVKEKAALEKQKRENLLKVSRTRKHAEKKRRISDYIEKSKIRIKQKEEKAQDKKELLQRKRLTFIYNLMEYIFPIEEVNPNSDSDSHGDTLRALLKDACQTAYIRGRWVYGTNDMDVKYKIVDPVLPSNGDYSQFSVWLANRRESAEIQREPNPRSNALDIIAGLSHTAQLVSLLSYILQVHLPKRLCYSEFMSNNMTEQQYNSAVSRLNQNVLYLCFSQGVDPMSLEPKHTVQNIVILLKSPVLGRVSSFEVNEEMMQSVEDLGCQSDDSEDDYFKSFRHDDTDCAQDWEQVPIEIPEFNIPSRADVTSTTSVQSMAYTSQILSESTLSASGLVSSAAASFAYFFRAATGQSDKR</sequence>
<protein>
    <recommendedName>
        <fullName evidence="5">Beclin 1-associated autophagy-related key regulator</fullName>
    </recommendedName>
</protein>
<dbReference type="GO" id="GO:0005737">
    <property type="term" value="C:cytoplasm"/>
    <property type="evidence" value="ECO:0007669"/>
    <property type="project" value="UniProtKB-ARBA"/>
</dbReference>
<reference evidence="3 4" key="1">
    <citation type="submission" date="2024-11" db="EMBL/GenBank/DDBJ databases">
        <title>Chromosome-level genome assembly of the freshwater bivalve Anodonta woodiana.</title>
        <authorList>
            <person name="Chen X."/>
        </authorList>
    </citation>
    <scope>NUCLEOTIDE SEQUENCE [LARGE SCALE GENOMIC DNA]</scope>
    <source>
        <strain evidence="3">MN2024</strain>
        <tissue evidence="3">Gills</tissue>
    </source>
</reference>
<comment type="caution">
    <text evidence="3">The sequence shown here is derived from an EMBL/GenBank/DDBJ whole genome shotgun (WGS) entry which is preliminary data.</text>
</comment>
<evidence type="ECO:0008006" key="5">
    <source>
        <dbReference type="Google" id="ProtNLM"/>
    </source>
</evidence>
<dbReference type="InterPro" id="IPR018791">
    <property type="entry name" value="UV_resistance/autophagy_Atg14"/>
</dbReference>
<evidence type="ECO:0000313" key="4">
    <source>
        <dbReference type="Proteomes" id="UP001634394"/>
    </source>
</evidence>
<evidence type="ECO:0000256" key="1">
    <source>
        <dbReference type="ARBA" id="ARBA00023054"/>
    </source>
</evidence>
<evidence type="ECO:0000313" key="3">
    <source>
        <dbReference type="EMBL" id="KAL3873560.1"/>
    </source>
</evidence>
<dbReference type="PANTHER" id="PTHR13664:SF0">
    <property type="entry name" value="BECLIN 1-ASSOCIATED AUTOPHAGY-RELATED KEY REGULATOR"/>
    <property type="match status" value="1"/>
</dbReference>
<feature type="coiled-coil region" evidence="2">
    <location>
        <begin position="158"/>
        <end position="185"/>
    </location>
</feature>
<dbReference type="GO" id="GO:0032991">
    <property type="term" value="C:protein-containing complex"/>
    <property type="evidence" value="ECO:0007669"/>
    <property type="project" value="UniProtKB-ARBA"/>
</dbReference>